<comment type="subunit">
    <text evidence="10">Probably interacts with PlsX.</text>
</comment>
<dbReference type="PANTHER" id="PTHR30309">
    <property type="entry name" value="INNER MEMBRANE PROTEIN YGIH"/>
    <property type="match status" value="1"/>
</dbReference>
<dbReference type="RefSeq" id="WP_169075436.1">
    <property type="nucleotide sequence ID" value="NZ_JABBXH010000003.1"/>
</dbReference>
<feature type="transmembrane region" description="Helical" evidence="10">
    <location>
        <begin position="7"/>
        <end position="28"/>
    </location>
</feature>
<evidence type="ECO:0000256" key="3">
    <source>
        <dbReference type="ARBA" id="ARBA00022679"/>
    </source>
</evidence>
<dbReference type="InterPro" id="IPR003811">
    <property type="entry name" value="G3P_acylTferase_PlsY"/>
</dbReference>
<comment type="similarity">
    <text evidence="10">Belongs to the PlsY family.</text>
</comment>
<evidence type="ECO:0000313" key="11">
    <source>
        <dbReference type="EMBL" id="NMP32119.1"/>
    </source>
</evidence>
<keyword evidence="5 10" id="KW-1133">Transmembrane helix</keyword>
<reference evidence="11 12" key="1">
    <citation type="submission" date="2020-04" db="EMBL/GenBank/DDBJ databases">
        <title>Thalassotalea sp. M1531, isolated from the surface of marine red alga.</title>
        <authorList>
            <person name="Pang L."/>
            <person name="Lu D.-C."/>
        </authorList>
    </citation>
    <scope>NUCLEOTIDE SEQUENCE [LARGE SCALE GENOMIC DNA]</scope>
    <source>
        <strain evidence="11 12">M1531</strain>
    </source>
</reference>
<keyword evidence="6 10" id="KW-0443">Lipid metabolism</keyword>
<evidence type="ECO:0000256" key="6">
    <source>
        <dbReference type="ARBA" id="ARBA00023098"/>
    </source>
</evidence>
<dbReference type="GO" id="GO:0043772">
    <property type="term" value="F:acyl-phosphate glycerol-3-phosphate acyltransferase activity"/>
    <property type="evidence" value="ECO:0007669"/>
    <property type="project" value="UniProtKB-UniRule"/>
</dbReference>
<feature type="transmembrane region" description="Helical" evidence="10">
    <location>
        <begin position="80"/>
        <end position="99"/>
    </location>
</feature>
<dbReference type="EC" id="2.3.1.275" evidence="10"/>
<dbReference type="Proteomes" id="UP000568664">
    <property type="component" value="Unassembled WGS sequence"/>
</dbReference>
<dbReference type="HAMAP" id="MF_01043">
    <property type="entry name" value="PlsY"/>
    <property type="match status" value="1"/>
</dbReference>
<keyword evidence="4 10" id="KW-0812">Transmembrane</keyword>
<dbReference type="EMBL" id="JABBXH010000003">
    <property type="protein sequence ID" value="NMP32119.1"/>
    <property type="molecule type" value="Genomic_DNA"/>
</dbReference>
<evidence type="ECO:0000256" key="5">
    <source>
        <dbReference type="ARBA" id="ARBA00022989"/>
    </source>
</evidence>
<comment type="subcellular location">
    <subcellularLocation>
        <location evidence="10">Cell membrane</location>
        <topology evidence="10">Multi-pass membrane protein</topology>
    </subcellularLocation>
</comment>
<evidence type="ECO:0000256" key="7">
    <source>
        <dbReference type="ARBA" id="ARBA00023136"/>
    </source>
</evidence>
<evidence type="ECO:0000256" key="9">
    <source>
        <dbReference type="ARBA" id="ARBA00023264"/>
    </source>
</evidence>
<keyword evidence="1 10" id="KW-1003">Cell membrane</keyword>
<keyword evidence="3 10" id="KW-0808">Transferase</keyword>
<keyword evidence="2 10" id="KW-0444">Lipid biosynthesis</keyword>
<keyword evidence="8 10" id="KW-0594">Phospholipid biosynthesis</keyword>
<gene>
    <name evidence="10 11" type="primary">plsY</name>
    <name evidence="11" type="ORF">HII17_11115</name>
</gene>
<keyword evidence="12" id="KW-1185">Reference proteome</keyword>
<proteinExistence type="inferred from homology"/>
<evidence type="ECO:0000256" key="4">
    <source>
        <dbReference type="ARBA" id="ARBA00022692"/>
    </source>
</evidence>
<organism evidence="11 12">
    <name type="scientific">Thalassotalea algicola</name>
    <dbReference type="NCBI Taxonomy" id="2716224"/>
    <lineage>
        <taxon>Bacteria</taxon>
        <taxon>Pseudomonadati</taxon>
        <taxon>Pseudomonadota</taxon>
        <taxon>Gammaproteobacteria</taxon>
        <taxon>Alteromonadales</taxon>
        <taxon>Colwelliaceae</taxon>
        <taxon>Thalassotalea</taxon>
    </lineage>
</organism>
<dbReference type="SMART" id="SM01207">
    <property type="entry name" value="G3P_acyltransf"/>
    <property type="match status" value="1"/>
</dbReference>
<dbReference type="GO" id="GO:0008654">
    <property type="term" value="P:phospholipid biosynthetic process"/>
    <property type="evidence" value="ECO:0007669"/>
    <property type="project" value="UniProtKB-UniRule"/>
</dbReference>
<comment type="caution">
    <text evidence="11">The sequence shown here is derived from an EMBL/GenBank/DDBJ whole genome shotgun (WGS) entry which is preliminary data.</text>
</comment>
<dbReference type="Pfam" id="PF02660">
    <property type="entry name" value="G3P_acyltransf"/>
    <property type="match status" value="1"/>
</dbReference>
<evidence type="ECO:0000256" key="8">
    <source>
        <dbReference type="ARBA" id="ARBA00023209"/>
    </source>
</evidence>
<comment type="caution">
    <text evidence="10">Lacks conserved residue(s) required for the propagation of feature annotation.</text>
</comment>
<dbReference type="NCBIfam" id="TIGR00023">
    <property type="entry name" value="glycerol-3-phosphate 1-O-acyltransferase PlsY"/>
    <property type="match status" value="1"/>
</dbReference>
<sequence length="194" mass="20857">MFVTISMIILAYLVGSISSAILICRLLNLPDPRSTGSNNPGATNVLRISNKATAASVLVFDVLKGTIPVWGAYFLGVEPIWLGVVAVAACLGHMFPVFFSFQGGKAVATAFGVLLPIGLDLGLLLLLTWVIVAKSSRYSSLAAIITVSAAPLYVWLLKPDYVYPVLMLSALIIFRHKDNIIRLVKGTEPKISRV</sequence>
<keyword evidence="9 10" id="KW-1208">Phospholipid metabolism</keyword>
<evidence type="ECO:0000313" key="12">
    <source>
        <dbReference type="Proteomes" id="UP000568664"/>
    </source>
</evidence>
<dbReference type="PANTHER" id="PTHR30309:SF0">
    <property type="entry name" value="GLYCEROL-3-PHOSPHATE ACYLTRANSFERASE-RELATED"/>
    <property type="match status" value="1"/>
</dbReference>
<dbReference type="AlphaFoldDB" id="A0A7Y0Q6K9"/>
<evidence type="ECO:0000256" key="10">
    <source>
        <dbReference type="HAMAP-Rule" id="MF_01043"/>
    </source>
</evidence>
<dbReference type="UniPathway" id="UPA00085"/>
<protein>
    <recommendedName>
        <fullName evidence="10">Glycerol-3-phosphate acyltransferase</fullName>
    </recommendedName>
    <alternativeName>
        <fullName evidence="10">Acyl-PO4 G3P acyltransferase</fullName>
    </alternativeName>
    <alternativeName>
        <fullName evidence="10">Acyl-phosphate--glycerol-3-phosphate acyltransferase</fullName>
    </alternativeName>
    <alternativeName>
        <fullName evidence="10">G3P acyltransferase</fullName>
        <shortName evidence="10">GPAT</shortName>
        <ecNumber evidence="10">2.3.1.275</ecNumber>
    </alternativeName>
    <alternativeName>
        <fullName evidence="10">Lysophosphatidic acid synthase</fullName>
        <shortName evidence="10">LPA synthase</shortName>
    </alternativeName>
</protein>
<comment type="function">
    <text evidence="10">Catalyzes the transfer of an acyl group from acyl-phosphate (acyl-PO(4)) to glycerol-3-phosphate (G3P) to form lysophosphatidic acid (LPA). This enzyme utilizes acyl-phosphate as fatty acyl donor, but not acyl-CoA or acyl-ACP.</text>
</comment>
<comment type="pathway">
    <text evidence="10">Lipid metabolism; phospholipid metabolism.</text>
</comment>
<evidence type="ECO:0000256" key="2">
    <source>
        <dbReference type="ARBA" id="ARBA00022516"/>
    </source>
</evidence>
<evidence type="ECO:0000256" key="1">
    <source>
        <dbReference type="ARBA" id="ARBA00022475"/>
    </source>
</evidence>
<feature type="transmembrane region" description="Helical" evidence="10">
    <location>
        <begin position="106"/>
        <end position="132"/>
    </location>
</feature>
<comment type="catalytic activity">
    <reaction evidence="10">
        <text>an acyl phosphate + sn-glycerol 3-phosphate = a 1-acyl-sn-glycero-3-phosphate + phosphate</text>
        <dbReference type="Rhea" id="RHEA:34075"/>
        <dbReference type="ChEBI" id="CHEBI:43474"/>
        <dbReference type="ChEBI" id="CHEBI:57597"/>
        <dbReference type="ChEBI" id="CHEBI:57970"/>
        <dbReference type="ChEBI" id="CHEBI:59918"/>
        <dbReference type="EC" id="2.3.1.275"/>
    </reaction>
</comment>
<keyword evidence="7 10" id="KW-0472">Membrane</keyword>
<accession>A0A7Y0Q6K9</accession>
<dbReference type="GO" id="GO:0005886">
    <property type="term" value="C:plasma membrane"/>
    <property type="evidence" value="ECO:0007669"/>
    <property type="project" value="UniProtKB-SubCell"/>
</dbReference>
<name>A0A7Y0Q6K9_9GAMM</name>
<keyword evidence="11" id="KW-0012">Acyltransferase</keyword>